<comment type="caution">
    <text evidence="3">The sequence shown here is derived from an EMBL/GenBank/DDBJ whole genome shotgun (WGS) entry which is preliminary data.</text>
</comment>
<evidence type="ECO:0000313" key="4">
    <source>
        <dbReference type="Proteomes" id="UP001322138"/>
    </source>
</evidence>
<keyword evidence="4" id="KW-1185">Reference proteome</keyword>
<sequence length="139" mass="16249">MPPAMLFVGCRSPADKIYADTLREWALAARVNIFYAFSQNTENTESAGCKYVQDRLWLERVRVMDLWEQGARMYVCGSRLVNEGVKDVLKRMYVESVQKQKGQDLTEAQVEEWWASTRRHRIFVLYSPKQAEYASSEIR</sequence>
<dbReference type="EMBL" id="JAFFGZ010000002">
    <property type="protein sequence ID" value="KAK4647054.1"/>
    <property type="molecule type" value="Genomic_DNA"/>
</dbReference>
<dbReference type="InterPro" id="IPR039261">
    <property type="entry name" value="FNR_nucleotide-bd"/>
</dbReference>
<feature type="domain" description="Oxidoreductase FAD/NAD(P)-binding" evidence="2">
    <location>
        <begin position="5"/>
        <end position="80"/>
    </location>
</feature>
<dbReference type="RefSeq" id="XP_062736030.1">
    <property type="nucleotide sequence ID" value="XM_062872157.1"/>
</dbReference>
<dbReference type="InterPro" id="IPR001433">
    <property type="entry name" value="OxRdtase_FAD/NAD-bd"/>
</dbReference>
<keyword evidence="1" id="KW-0285">Flavoprotein</keyword>
<proteinExistence type="predicted"/>
<dbReference type="PANTHER" id="PTHR19384:SF127">
    <property type="entry name" value="BIFUNCTIONAL CYTOCHROME P450_NADPH--P450 REDUCTASE"/>
    <property type="match status" value="1"/>
</dbReference>
<evidence type="ECO:0000313" key="3">
    <source>
        <dbReference type="EMBL" id="KAK4647054.1"/>
    </source>
</evidence>
<reference evidence="3 4" key="1">
    <citation type="journal article" date="2023" name="bioRxiv">
        <title>High-quality genome assemblies of four members of thePodospora anserinaspecies complex.</title>
        <authorList>
            <person name="Ament-Velasquez S.L."/>
            <person name="Vogan A.A."/>
            <person name="Wallerman O."/>
            <person name="Hartmann F."/>
            <person name="Gautier V."/>
            <person name="Silar P."/>
            <person name="Giraud T."/>
            <person name="Johannesson H."/>
        </authorList>
    </citation>
    <scope>NUCLEOTIDE SEQUENCE [LARGE SCALE GENOMIC DNA]</scope>
    <source>
        <strain evidence="3 4">CBS 112042</strain>
    </source>
</reference>
<protein>
    <recommendedName>
        <fullName evidence="2">Oxidoreductase FAD/NAD(P)-binding domain-containing protein</fullName>
    </recommendedName>
</protein>
<accession>A0ABR0FVA9</accession>
<gene>
    <name evidence="3" type="ORF">QC761_0025330</name>
</gene>
<dbReference type="SUPFAM" id="SSF52343">
    <property type="entry name" value="Ferredoxin reductase-like, C-terminal NADP-linked domain"/>
    <property type="match status" value="1"/>
</dbReference>
<name>A0ABR0FVA9_9PEZI</name>
<dbReference type="Pfam" id="PF00175">
    <property type="entry name" value="NAD_binding_1"/>
    <property type="match status" value="1"/>
</dbReference>
<dbReference type="Proteomes" id="UP001322138">
    <property type="component" value="Unassembled WGS sequence"/>
</dbReference>
<evidence type="ECO:0000259" key="2">
    <source>
        <dbReference type="Pfam" id="PF00175"/>
    </source>
</evidence>
<dbReference type="GeneID" id="87891259"/>
<dbReference type="PANTHER" id="PTHR19384">
    <property type="entry name" value="NITRIC OXIDE SYNTHASE-RELATED"/>
    <property type="match status" value="1"/>
</dbReference>
<dbReference type="Gene3D" id="3.40.50.80">
    <property type="entry name" value="Nucleotide-binding domain of ferredoxin-NADP reductase (FNR) module"/>
    <property type="match status" value="1"/>
</dbReference>
<evidence type="ECO:0000256" key="1">
    <source>
        <dbReference type="ARBA" id="ARBA00022630"/>
    </source>
</evidence>
<organism evidence="3 4">
    <name type="scientific">Podospora bellae-mahoneyi</name>
    <dbReference type="NCBI Taxonomy" id="2093777"/>
    <lineage>
        <taxon>Eukaryota</taxon>
        <taxon>Fungi</taxon>
        <taxon>Dikarya</taxon>
        <taxon>Ascomycota</taxon>
        <taxon>Pezizomycotina</taxon>
        <taxon>Sordariomycetes</taxon>
        <taxon>Sordariomycetidae</taxon>
        <taxon>Sordariales</taxon>
        <taxon>Podosporaceae</taxon>
        <taxon>Podospora</taxon>
    </lineage>
</organism>